<evidence type="ECO:0000256" key="2">
    <source>
        <dbReference type="ARBA" id="ARBA00023125"/>
    </source>
</evidence>
<reference evidence="5 6" key="1">
    <citation type="submission" date="2017-08" db="EMBL/GenBank/DDBJ databases">
        <title>Mesorhizobium wenxinae sp. nov., a novel rhizobial species isolated from root nodules of chickpea (Cicer arietinum L.).</title>
        <authorList>
            <person name="Zhang J."/>
        </authorList>
    </citation>
    <scope>NUCLEOTIDE SEQUENCE [LARGE SCALE GENOMIC DNA]</scope>
    <source>
        <strain evidence="6">WYCCWR 10019</strain>
    </source>
</reference>
<evidence type="ECO:0000256" key="3">
    <source>
        <dbReference type="PROSITE-ProRule" id="PRU01248"/>
    </source>
</evidence>
<evidence type="ECO:0000256" key="1">
    <source>
        <dbReference type="ARBA" id="ARBA00022908"/>
    </source>
</evidence>
<keyword evidence="1" id="KW-0229">DNA integration</keyword>
<sequence length="151" mass="16952">MQAYRKVAREGGDPLATPREARRIVPTFRVAAEIVHAEHEISWKNPKHAKQWITTLTQYAYPVIGDHRVNAIATSDVLRVLSPIWLTKPETAIRVRQRISTVMDWAKAAGYRSGHNPVEGVTRGLPKQTDTDQHHAAVPLHKVAGFVQALR</sequence>
<dbReference type="Proteomes" id="UP000215931">
    <property type="component" value="Unassembled WGS sequence"/>
</dbReference>
<dbReference type="GO" id="GO:0015074">
    <property type="term" value="P:DNA integration"/>
    <property type="evidence" value="ECO:0007669"/>
    <property type="project" value="UniProtKB-KW"/>
</dbReference>
<dbReference type="InterPro" id="IPR044068">
    <property type="entry name" value="CB"/>
</dbReference>
<dbReference type="Gene3D" id="1.10.150.130">
    <property type="match status" value="1"/>
</dbReference>
<evidence type="ECO:0000313" key="6">
    <source>
        <dbReference type="Proteomes" id="UP000215931"/>
    </source>
</evidence>
<protein>
    <recommendedName>
        <fullName evidence="4">Core-binding (CB) domain-containing protein</fullName>
    </recommendedName>
</protein>
<dbReference type="InterPro" id="IPR011010">
    <property type="entry name" value="DNA_brk_join_enz"/>
</dbReference>
<name>A0A271KDC3_9HYPH</name>
<dbReference type="InterPro" id="IPR010998">
    <property type="entry name" value="Integrase_recombinase_N"/>
</dbReference>
<dbReference type="GO" id="GO:0003677">
    <property type="term" value="F:DNA binding"/>
    <property type="evidence" value="ECO:0007669"/>
    <property type="project" value="UniProtKB-UniRule"/>
</dbReference>
<comment type="caution">
    <text evidence="5">The sequence shown here is derived from an EMBL/GenBank/DDBJ whole genome shotgun (WGS) entry which is preliminary data.</text>
</comment>
<keyword evidence="6" id="KW-1185">Reference proteome</keyword>
<dbReference type="EMBL" id="NPKH01000025">
    <property type="protein sequence ID" value="PAP93474.1"/>
    <property type="molecule type" value="Genomic_DNA"/>
</dbReference>
<evidence type="ECO:0000259" key="4">
    <source>
        <dbReference type="PROSITE" id="PS51900"/>
    </source>
</evidence>
<dbReference type="PROSITE" id="PS51900">
    <property type="entry name" value="CB"/>
    <property type="match status" value="1"/>
</dbReference>
<accession>A0A271KDC3</accession>
<dbReference type="InterPro" id="IPR053876">
    <property type="entry name" value="Phage_int_M"/>
</dbReference>
<organism evidence="5 6">
    <name type="scientific">Mesorhizobium wenxiniae</name>
    <dbReference type="NCBI Taxonomy" id="2014805"/>
    <lineage>
        <taxon>Bacteria</taxon>
        <taxon>Pseudomonadati</taxon>
        <taxon>Pseudomonadota</taxon>
        <taxon>Alphaproteobacteria</taxon>
        <taxon>Hyphomicrobiales</taxon>
        <taxon>Phyllobacteriaceae</taxon>
        <taxon>Mesorhizobium</taxon>
    </lineage>
</organism>
<gene>
    <name evidence="5" type="ORF">CIT31_20970</name>
</gene>
<feature type="domain" description="Core-binding (CB)" evidence="4">
    <location>
        <begin position="26"/>
        <end position="107"/>
    </location>
</feature>
<dbReference type="AlphaFoldDB" id="A0A271KDC3"/>
<dbReference type="SUPFAM" id="SSF56349">
    <property type="entry name" value="DNA breaking-rejoining enzymes"/>
    <property type="match status" value="1"/>
</dbReference>
<dbReference type="Pfam" id="PF22022">
    <property type="entry name" value="Phage_int_M"/>
    <property type="match status" value="1"/>
</dbReference>
<evidence type="ECO:0000313" key="5">
    <source>
        <dbReference type="EMBL" id="PAP93474.1"/>
    </source>
</evidence>
<dbReference type="RefSeq" id="WP_095520216.1">
    <property type="nucleotide sequence ID" value="NZ_NPKH01000025.1"/>
</dbReference>
<keyword evidence="2 3" id="KW-0238">DNA-binding</keyword>
<proteinExistence type="predicted"/>